<dbReference type="EMBL" id="JAIWYP010000003">
    <property type="protein sequence ID" value="KAH3852322.1"/>
    <property type="molecule type" value="Genomic_DNA"/>
</dbReference>
<sequence>MGLIPYAASEDPNQPAHKCSLLRSFSVCYKAMQGLVFSIVNNLSSNQSVGLDRLVWNLAGHIWHKTHFRMKWLTQGGNSMYLQDPTIVTPTCSQDQIG</sequence>
<proteinExistence type="predicted"/>
<accession>A0A9D4L5E0</accession>
<organism evidence="1 2">
    <name type="scientific">Dreissena polymorpha</name>
    <name type="common">Zebra mussel</name>
    <name type="synonym">Mytilus polymorpha</name>
    <dbReference type="NCBI Taxonomy" id="45954"/>
    <lineage>
        <taxon>Eukaryota</taxon>
        <taxon>Metazoa</taxon>
        <taxon>Spiralia</taxon>
        <taxon>Lophotrochozoa</taxon>
        <taxon>Mollusca</taxon>
        <taxon>Bivalvia</taxon>
        <taxon>Autobranchia</taxon>
        <taxon>Heteroconchia</taxon>
        <taxon>Euheterodonta</taxon>
        <taxon>Imparidentia</taxon>
        <taxon>Neoheterodontei</taxon>
        <taxon>Myida</taxon>
        <taxon>Dreissenoidea</taxon>
        <taxon>Dreissenidae</taxon>
        <taxon>Dreissena</taxon>
    </lineage>
</organism>
<name>A0A9D4L5E0_DREPO</name>
<reference evidence="1" key="2">
    <citation type="submission" date="2020-11" db="EMBL/GenBank/DDBJ databases">
        <authorList>
            <person name="McCartney M.A."/>
            <person name="Auch B."/>
            <person name="Kono T."/>
            <person name="Mallez S."/>
            <person name="Becker A."/>
            <person name="Gohl D.M."/>
            <person name="Silverstein K.A.T."/>
            <person name="Koren S."/>
            <person name="Bechman K.B."/>
            <person name="Herman A."/>
            <person name="Abrahante J.E."/>
            <person name="Garbe J."/>
        </authorList>
    </citation>
    <scope>NUCLEOTIDE SEQUENCE</scope>
    <source>
        <strain evidence="1">Duluth1</strain>
        <tissue evidence="1">Whole animal</tissue>
    </source>
</reference>
<gene>
    <name evidence="1" type="ORF">DPMN_094827</name>
</gene>
<dbReference type="Proteomes" id="UP000828390">
    <property type="component" value="Unassembled WGS sequence"/>
</dbReference>
<evidence type="ECO:0000313" key="1">
    <source>
        <dbReference type="EMBL" id="KAH3852322.1"/>
    </source>
</evidence>
<evidence type="ECO:0000313" key="2">
    <source>
        <dbReference type="Proteomes" id="UP000828390"/>
    </source>
</evidence>
<dbReference type="AlphaFoldDB" id="A0A9D4L5E0"/>
<keyword evidence="2" id="KW-1185">Reference proteome</keyword>
<comment type="caution">
    <text evidence="1">The sequence shown here is derived from an EMBL/GenBank/DDBJ whole genome shotgun (WGS) entry which is preliminary data.</text>
</comment>
<protein>
    <submittedName>
        <fullName evidence="1">Uncharacterized protein</fullName>
    </submittedName>
</protein>
<reference evidence="1" key="1">
    <citation type="journal article" date="2019" name="bioRxiv">
        <title>The Genome of the Zebra Mussel, Dreissena polymorpha: A Resource for Invasive Species Research.</title>
        <authorList>
            <person name="McCartney M.A."/>
            <person name="Auch B."/>
            <person name="Kono T."/>
            <person name="Mallez S."/>
            <person name="Zhang Y."/>
            <person name="Obille A."/>
            <person name="Becker A."/>
            <person name="Abrahante J.E."/>
            <person name="Garbe J."/>
            <person name="Badalamenti J.P."/>
            <person name="Herman A."/>
            <person name="Mangelson H."/>
            <person name="Liachko I."/>
            <person name="Sullivan S."/>
            <person name="Sone E.D."/>
            <person name="Koren S."/>
            <person name="Silverstein K.A.T."/>
            <person name="Beckman K.B."/>
            <person name="Gohl D.M."/>
        </authorList>
    </citation>
    <scope>NUCLEOTIDE SEQUENCE</scope>
    <source>
        <strain evidence="1">Duluth1</strain>
        <tissue evidence="1">Whole animal</tissue>
    </source>
</reference>